<protein>
    <submittedName>
        <fullName evidence="1">Uncharacterized protein</fullName>
    </submittedName>
</protein>
<evidence type="ECO:0000313" key="2">
    <source>
        <dbReference type="Proteomes" id="UP000003120"/>
    </source>
</evidence>
<organism evidence="1 2">
    <name type="scientific">Fusobacterium necrophorum subsp. funduliforme Fnf 1007</name>
    <dbReference type="NCBI Taxonomy" id="1161424"/>
    <lineage>
        <taxon>Bacteria</taxon>
        <taxon>Fusobacteriati</taxon>
        <taxon>Fusobacteriota</taxon>
        <taxon>Fusobacteriia</taxon>
        <taxon>Fusobacteriales</taxon>
        <taxon>Fusobacteriaceae</taxon>
        <taxon>Fusobacterium</taxon>
    </lineage>
</organism>
<evidence type="ECO:0000313" key="1">
    <source>
        <dbReference type="EMBL" id="EJU18259.1"/>
    </source>
</evidence>
<dbReference type="Proteomes" id="UP000003120">
    <property type="component" value="Unassembled WGS sequence"/>
</dbReference>
<reference evidence="1 2" key="1">
    <citation type="submission" date="2012-07" db="EMBL/GenBank/DDBJ databases">
        <authorList>
            <person name="Durkin A.S."/>
            <person name="McCorrison J."/>
            <person name="Torralba M."/>
            <person name="Gillis M."/>
            <person name="Methe B."/>
            <person name="Sutton G."/>
            <person name="Nelson K.E."/>
        </authorList>
    </citation>
    <scope>NUCLEOTIDE SEQUENCE [LARGE SCALE GENOMIC DNA]</scope>
    <source>
        <strain evidence="1 2">Fnf 1007</strain>
    </source>
</reference>
<proteinExistence type="predicted"/>
<accession>A0AAN4ATZ5</accession>
<dbReference type="AlphaFoldDB" id="A0AAN4ATZ5"/>
<dbReference type="EMBL" id="ALKK01000031">
    <property type="protein sequence ID" value="EJU18259.1"/>
    <property type="molecule type" value="Genomic_DNA"/>
</dbReference>
<name>A0AAN4ATZ5_9FUSO</name>
<gene>
    <name evidence="1" type="ORF">HMPREF1127_1832</name>
</gene>
<sequence>MKINIFFNFFFEKIYLFFNNLMYNRIEGGGNYVSKGNQEK</sequence>
<comment type="caution">
    <text evidence="1">The sequence shown here is derived from an EMBL/GenBank/DDBJ whole genome shotgun (WGS) entry which is preliminary data.</text>
</comment>